<gene>
    <name evidence="2" type="ORF">SRABI133_03235</name>
</gene>
<feature type="region of interest" description="Disordered" evidence="1">
    <location>
        <begin position="27"/>
        <end position="115"/>
    </location>
</feature>
<dbReference type="Proteomes" id="UP000789326">
    <property type="component" value="Unassembled WGS sequence"/>
</dbReference>
<sequence>MGIILIIIVAIIAVTGLITFNIKALSPEDKPPGVEEENSLEESSFSSADDTVTEIISPTDNDELKMKDQDYRSALSKLHNQKPNDEPTAEKKPNLRKMKDAEYRGTLEDFQENRD</sequence>
<dbReference type="AlphaFoldDB" id="A0A9W4PI09"/>
<evidence type="ECO:0000256" key="1">
    <source>
        <dbReference type="SAM" id="MobiDB-lite"/>
    </source>
</evidence>
<accession>A0A9W4PI09</accession>
<protein>
    <submittedName>
        <fullName evidence="2">Uncharacterized protein</fullName>
    </submittedName>
</protein>
<dbReference type="RefSeq" id="WP_230302724.1">
    <property type="nucleotide sequence ID" value="NZ_CAKKMG010000049.1"/>
</dbReference>
<feature type="compositionally biased region" description="Basic and acidic residues" evidence="1">
    <location>
        <begin position="62"/>
        <end position="71"/>
    </location>
</feature>
<feature type="compositionally biased region" description="Basic and acidic residues" evidence="1">
    <location>
        <begin position="82"/>
        <end position="115"/>
    </location>
</feature>
<organism evidence="2 3">
    <name type="scientific">Peribacillus simplex</name>
    <dbReference type="NCBI Taxonomy" id="1478"/>
    <lineage>
        <taxon>Bacteria</taxon>
        <taxon>Bacillati</taxon>
        <taxon>Bacillota</taxon>
        <taxon>Bacilli</taxon>
        <taxon>Bacillales</taxon>
        <taxon>Bacillaceae</taxon>
        <taxon>Peribacillus</taxon>
    </lineage>
</organism>
<comment type="caution">
    <text evidence="2">The sequence shown here is derived from an EMBL/GenBank/DDBJ whole genome shotgun (WGS) entry which is preliminary data.</text>
</comment>
<dbReference type="EMBL" id="CAKKMG010000049">
    <property type="protein sequence ID" value="CAH0254970.1"/>
    <property type="molecule type" value="Genomic_DNA"/>
</dbReference>
<evidence type="ECO:0000313" key="3">
    <source>
        <dbReference type="Proteomes" id="UP000789326"/>
    </source>
</evidence>
<name>A0A9W4PI09_9BACI</name>
<evidence type="ECO:0000313" key="2">
    <source>
        <dbReference type="EMBL" id="CAH0254970.1"/>
    </source>
</evidence>
<feature type="compositionally biased region" description="Polar residues" evidence="1">
    <location>
        <begin position="48"/>
        <end position="59"/>
    </location>
</feature>
<reference evidence="2" key="1">
    <citation type="submission" date="2021-11" db="EMBL/GenBank/DDBJ databases">
        <authorList>
            <person name="Bulgarelli D."/>
        </authorList>
    </citation>
    <scope>NUCLEOTIDE SEQUENCE</scope>
    <source>
        <strain evidence="2">Bi133</strain>
    </source>
</reference>
<proteinExistence type="predicted"/>